<feature type="region of interest" description="Disordered" evidence="9">
    <location>
        <begin position="449"/>
        <end position="503"/>
    </location>
</feature>
<dbReference type="CDD" id="cd11618">
    <property type="entry name" value="ChtBD1_1"/>
    <property type="match status" value="2"/>
</dbReference>
<dbReference type="PROSITE" id="PS00026">
    <property type="entry name" value="CHIT_BIND_I_1"/>
    <property type="match status" value="2"/>
</dbReference>
<feature type="domain" description="Chitin-binding type-1" evidence="11">
    <location>
        <begin position="46"/>
        <end position="98"/>
    </location>
</feature>
<evidence type="ECO:0000256" key="7">
    <source>
        <dbReference type="ARBA" id="ARBA00023285"/>
    </source>
</evidence>
<feature type="disulfide bond" evidence="8">
    <location>
        <begin position="176"/>
        <end position="190"/>
    </location>
</feature>
<evidence type="ECO:0000256" key="6">
    <source>
        <dbReference type="ARBA" id="ARBA00023277"/>
    </source>
</evidence>
<evidence type="ECO:0000256" key="2">
    <source>
        <dbReference type="ARBA" id="ARBA00022669"/>
    </source>
</evidence>
<feature type="domain" description="NodB homology" evidence="12">
    <location>
        <begin position="238"/>
        <end position="435"/>
    </location>
</feature>
<feature type="disulfide bond" evidence="8">
    <location>
        <begin position="119"/>
        <end position="131"/>
    </location>
</feature>
<feature type="chain" id="PRO_5004918534" evidence="10">
    <location>
        <begin position="21"/>
        <end position="608"/>
    </location>
</feature>
<keyword evidence="6" id="KW-0119">Carbohydrate metabolism</keyword>
<dbReference type="GO" id="GO:0016810">
    <property type="term" value="F:hydrolase activity, acting on carbon-nitrogen (but not peptide) bonds"/>
    <property type="evidence" value="ECO:0007669"/>
    <property type="project" value="InterPro"/>
</dbReference>
<gene>
    <name evidence="13" type="ORF">SBOR_3533</name>
</gene>
<keyword evidence="8" id="KW-1015">Disulfide bond</keyword>
<comment type="cofactor">
    <cofactor evidence="1">
        <name>Co(2+)</name>
        <dbReference type="ChEBI" id="CHEBI:48828"/>
    </cofactor>
</comment>
<protein>
    <submittedName>
        <fullName evidence="13">Chitin binding protein</fullName>
    </submittedName>
</protein>
<proteinExistence type="predicted"/>
<feature type="domain" description="Chitin-binding type-1" evidence="11">
    <location>
        <begin position="159"/>
        <end position="205"/>
    </location>
</feature>
<evidence type="ECO:0000256" key="10">
    <source>
        <dbReference type="SAM" id="SignalP"/>
    </source>
</evidence>
<feature type="domain" description="Chitin-binding type-1" evidence="11">
    <location>
        <begin position="107"/>
        <end position="151"/>
    </location>
</feature>
<dbReference type="EMBL" id="AYSA01000155">
    <property type="protein sequence ID" value="ESZ96056.1"/>
    <property type="molecule type" value="Genomic_DNA"/>
</dbReference>
<organism evidence="13 14">
    <name type="scientific">Sclerotinia borealis (strain F-4128)</name>
    <dbReference type="NCBI Taxonomy" id="1432307"/>
    <lineage>
        <taxon>Eukaryota</taxon>
        <taxon>Fungi</taxon>
        <taxon>Dikarya</taxon>
        <taxon>Ascomycota</taxon>
        <taxon>Pezizomycotina</taxon>
        <taxon>Leotiomycetes</taxon>
        <taxon>Helotiales</taxon>
        <taxon>Sclerotiniaceae</taxon>
        <taxon>Sclerotinia</taxon>
    </lineage>
</organism>
<dbReference type="Pfam" id="PF00187">
    <property type="entry name" value="Chitin_bind_1"/>
    <property type="match status" value="2"/>
</dbReference>
<dbReference type="HOGENOM" id="CLU_021264_11_0_1"/>
<keyword evidence="7" id="KW-0170">Cobalt</keyword>
<sequence>MKSFFLTLAMGFALSGMGSALPLEGTDSQDSGFLAFLSKRAIASPDNTCGNVFEGANNSFSCDATANTGGCCSAYGYCGNTTDYCGTGCQTAFGTCSGATVQPSDDSFLCGASNGGLSCTGGLCCSTSGYCGNTTDYCDVGCQPTYGVCTVGASEPATEETCGPNFGGASCGGDQCCSVSGYCGNTQDYCADPGSCSLGYGRCDSDATPAGLSTLDAARPLIGPITYTDDIYDCVQTKVVALTYDDGPSSYTSDLLDVLKSYGYQATFFITGNNNGKGEIDITAPYPSLIQRMIAEGHQVASHTWSHYSLSNVSHDLRMQQMVKNEMAFNNIIGKWPTYMRPPYSDCTEASGCWADMQTLGYHRVYFDLDTQDYLNPLPSQIQNSKNIVQKALALTNVDDYLSIQHDIVQQSVGNLSSYYFDQIKAKGWKGVTVGECLGDTDRTNWYRSLNTTPASTTPSSTAVSSQSTSGSASVKASSSSASSGTTSLSSVKPSTSSVITPTSSAKASSTFEQSTSVAVATPTNPSTPAATCAVSAGNWCGKIPPFTDMLTCQKSAAACYSDTLKCATTAGWKNLKTCGTFATICEKLTLYCLKCAKSGCSNTALGY</sequence>
<dbReference type="OrthoDB" id="2125469at2759"/>
<dbReference type="Proteomes" id="UP000019487">
    <property type="component" value="Unassembled WGS sequence"/>
</dbReference>
<feature type="disulfide bond" evidence="8">
    <location>
        <begin position="162"/>
        <end position="177"/>
    </location>
</feature>
<dbReference type="GO" id="GO:0046872">
    <property type="term" value="F:metal ion binding"/>
    <property type="evidence" value="ECO:0007669"/>
    <property type="project" value="UniProtKB-KW"/>
</dbReference>
<dbReference type="PANTHER" id="PTHR46471">
    <property type="entry name" value="CHITIN DEACETYLASE"/>
    <property type="match status" value="1"/>
</dbReference>
<evidence type="ECO:0000256" key="8">
    <source>
        <dbReference type="PROSITE-ProRule" id="PRU00261"/>
    </source>
</evidence>
<keyword evidence="5" id="KW-0378">Hydrolase</keyword>
<evidence type="ECO:0000313" key="14">
    <source>
        <dbReference type="Proteomes" id="UP000019487"/>
    </source>
</evidence>
<feature type="compositionally biased region" description="Low complexity" evidence="9">
    <location>
        <begin position="452"/>
        <end position="503"/>
    </location>
</feature>
<evidence type="ECO:0000256" key="3">
    <source>
        <dbReference type="ARBA" id="ARBA00022723"/>
    </source>
</evidence>
<evidence type="ECO:0000256" key="1">
    <source>
        <dbReference type="ARBA" id="ARBA00001941"/>
    </source>
</evidence>
<dbReference type="GO" id="GO:0008061">
    <property type="term" value="F:chitin binding"/>
    <property type="evidence" value="ECO:0007669"/>
    <property type="project" value="UniProtKB-UniRule"/>
</dbReference>
<feature type="disulfide bond" evidence="8">
    <location>
        <begin position="71"/>
        <end position="85"/>
    </location>
</feature>
<dbReference type="InterPro" id="IPR002509">
    <property type="entry name" value="NODB_dom"/>
</dbReference>
<dbReference type="SUPFAM" id="SSF57016">
    <property type="entry name" value="Plant lectins/antimicrobial peptides"/>
    <property type="match status" value="3"/>
</dbReference>
<name>W9CJK8_SCLBF</name>
<feature type="disulfide bond" evidence="8">
    <location>
        <begin position="124"/>
        <end position="138"/>
    </location>
</feature>
<evidence type="ECO:0000259" key="11">
    <source>
        <dbReference type="PROSITE" id="PS50941"/>
    </source>
</evidence>
<dbReference type="Gene3D" id="3.20.20.370">
    <property type="entry name" value="Glycoside hydrolase/deacetylase"/>
    <property type="match status" value="1"/>
</dbReference>
<dbReference type="InterPro" id="IPR011330">
    <property type="entry name" value="Glyco_hydro/deAcase_b/a-brl"/>
</dbReference>
<dbReference type="InterPro" id="IPR001002">
    <property type="entry name" value="Chitin-bd_1"/>
</dbReference>
<comment type="caution">
    <text evidence="8">Lacks conserved residue(s) required for the propagation of feature annotation.</text>
</comment>
<feature type="disulfide bond" evidence="8">
    <location>
        <begin position="171"/>
        <end position="183"/>
    </location>
</feature>
<keyword evidence="3" id="KW-0479">Metal-binding</keyword>
<dbReference type="InterPro" id="IPR036861">
    <property type="entry name" value="Endochitinase-like_sf"/>
</dbReference>
<dbReference type="PANTHER" id="PTHR46471:SF8">
    <property type="entry name" value="CHITIN DEACETYLASE"/>
    <property type="match status" value="1"/>
</dbReference>
<dbReference type="GO" id="GO:0005975">
    <property type="term" value="P:carbohydrate metabolic process"/>
    <property type="evidence" value="ECO:0007669"/>
    <property type="project" value="InterPro"/>
</dbReference>
<dbReference type="Gene3D" id="3.30.60.10">
    <property type="entry name" value="Endochitinase-like"/>
    <property type="match status" value="3"/>
</dbReference>
<evidence type="ECO:0000259" key="12">
    <source>
        <dbReference type="PROSITE" id="PS51677"/>
    </source>
</evidence>
<accession>W9CJK8</accession>
<dbReference type="SMART" id="SM00270">
    <property type="entry name" value="ChtBD1"/>
    <property type="match status" value="3"/>
</dbReference>
<evidence type="ECO:0000256" key="9">
    <source>
        <dbReference type="SAM" id="MobiDB-lite"/>
    </source>
</evidence>
<dbReference type="SUPFAM" id="SSF88713">
    <property type="entry name" value="Glycoside hydrolase/deacetylase"/>
    <property type="match status" value="1"/>
</dbReference>
<evidence type="ECO:0000256" key="4">
    <source>
        <dbReference type="ARBA" id="ARBA00022729"/>
    </source>
</evidence>
<feature type="signal peptide" evidence="10">
    <location>
        <begin position="1"/>
        <end position="20"/>
    </location>
</feature>
<dbReference type="CDD" id="cd00035">
    <property type="entry name" value="ChtBD1"/>
    <property type="match status" value="1"/>
</dbReference>
<evidence type="ECO:0000313" key="13">
    <source>
        <dbReference type="EMBL" id="ESZ96056.1"/>
    </source>
</evidence>
<dbReference type="AlphaFoldDB" id="W9CJK8"/>
<feature type="disulfide bond" evidence="8">
    <location>
        <begin position="110"/>
        <end position="125"/>
    </location>
</feature>
<evidence type="ECO:0000256" key="5">
    <source>
        <dbReference type="ARBA" id="ARBA00022801"/>
    </source>
</evidence>
<dbReference type="STRING" id="1432307.W9CJK8"/>
<reference evidence="13 14" key="1">
    <citation type="journal article" date="2014" name="Genome Announc.">
        <title>Draft genome sequence of Sclerotinia borealis, a psychrophilic plant pathogenic fungus.</title>
        <authorList>
            <person name="Mardanov A.V."/>
            <person name="Beletsky A.V."/>
            <person name="Kadnikov V.V."/>
            <person name="Ignatov A.N."/>
            <person name="Ravin N.V."/>
        </authorList>
    </citation>
    <scope>NUCLEOTIDE SEQUENCE [LARGE SCALE GENOMIC DNA]</scope>
    <source>
        <strain evidence="14">F-4157</strain>
    </source>
</reference>
<keyword evidence="14" id="KW-1185">Reference proteome</keyword>
<keyword evidence="4 10" id="KW-0732">Signal</keyword>
<dbReference type="PROSITE" id="PS51677">
    <property type="entry name" value="NODB"/>
    <property type="match status" value="1"/>
</dbReference>
<dbReference type="InterPro" id="IPR018371">
    <property type="entry name" value="Chitin-binding_1_CS"/>
</dbReference>
<keyword evidence="2 8" id="KW-0147">Chitin-binding</keyword>
<dbReference type="CDD" id="cd10951">
    <property type="entry name" value="CE4_ClCDA_like"/>
    <property type="match status" value="1"/>
</dbReference>
<dbReference type="PROSITE" id="PS50941">
    <property type="entry name" value="CHIT_BIND_I_2"/>
    <property type="match status" value="3"/>
</dbReference>
<dbReference type="Pfam" id="PF01522">
    <property type="entry name" value="Polysacc_deac_1"/>
    <property type="match status" value="1"/>
</dbReference>
<comment type="caution">
    <text evidence="13">The sequence shown here is derived from an EMBL/GenBank/DDBJ whole genome shotgun (WGS) entry which is preliminary data.</text>
</comment>